<dbReference type="EMBL" id="JACGWM010000001">
    <property type="protein sequence ID" value="KAL0397446.1"/>
    <property type="molecule type" value="Genomic_DNA"/>
</dbReference>
<comment type="caution">
    <text evidence="2">The sequence shown here is derived from an EMBL/GenBank/DDBJ whole genome shotgun (WGS) entry which is preliminary data.</text>
</comment>
<dbReference type="GO" id="GO:0006357">
    <property type="term" value="P:regulation of transcription by RNA polymerase II"/>
    <property type="evidence" value="ECO:0007669"/>
    <property type="project" value="InterPro"/>
</dbReference>
<dbReference type="InterPro" id="IPR044977">
    <property type="entry name" value="RLT1-3"/>
</dbReference>
<dbReference type="PANTHER" id="PTHR36968">
    <property type="entry name" value="HOMEOBOX-DDT DOMAIN PROTEIN RLT2"/>
    <property type="match status" value="1"/>
</dbReference>
<keyword evidence="2" id="KW-0238">DNA-binding</keyword>
<protein>
    <submittedName>
        <fullName evidence="2">Homeobox-DDT domain protein RLT1</fullName>
    </submittedName>
</protein>
<feature type="region of interest" description="Disordered" evidence="1">
    <location>
        <begin position="166"/>
        <end position="186"/>
    </location>
</feature>
<dbReference type="PANTHER" id="PTHR36968:SF13">
    <property type="entry name" value="HOMEOBOX-DDT DOMAIN PROTEIN RLT1"/>
    <property type="match status" value="1"/>
</dbReference>
<accession>A0AAW2SXJ6</accession>
<evidence type="ECO:0000256" key="1">
    <source>
        <dbReference type="SAM" id="MobiDB-lite"/>
    </source>
</evidence>
<organism evidence="2">
    <name type="scientific">Sesamum calycinum</name>
    <dbReference type="NCBI Taxonomy" id="2727403"/>
    <lineage>
        <taxon>Eukaryota</taxon>
        <taxon>Viridiplantae</taxon>
        <taxon>Streptophyta</taxon>
        <taxon>Embryophyta</taxon>
        <taxon>Tracheophyta</taxon>
        <taxon>Spermatophyta</taxon>
        <taxon>Magnoliopsida</taxon>
        <taxon>eudicotyledons</taxon>
        <taxon>Gunneridae</taxon>
        <taxon>Pentapetalae</taxon>
        <taxon>asterids</taxon>
        <taxon>lamiids</taxon>
        <taxon>Lamiales</taxon>
        <taxon>Pedaliaceae</taxon>
        <taxon>Sesamum</taxon>
    </lineage>
</organism>
<dbReference type="AlphaFoldDB" id="A0AAW2SXJ6"/>
<gene>
    <name evidence="2" type="ORF">Scaly_0193000</name>
</gene>
<reference evidence="2" key="2">
    <citation type="journal article" date="2024" name="Plant">
        <title>Genomic evolution and insights into agronomic trait innovations of Sesamum species.</title>
        <authorList>
            <person name="Miao H."/>
            <person name="Wang L."/>
            <person name="Qu L."/>
            <person name="Liu H."/>
            <person name="Sun Y."/>
            <person name="Le M."/>
            <person name="Wang Q."/>
            <person name="Wei S."/>
            <person name="Zheng Y."/>
            <person name="Lin W."/>
            <person name="Duan Y."/>
            <person name="Cao H."/>
            <person name="Xiong S."/>
            <person name="Wang X."/>
            <person name="Wei L."/>
            <person name="Li C."/>
            <person name="Ma Q."/>
            <person name="Ju M."/>
            <person name="Zhao R."/>
            <person name="Li G."/>
            <person name="Mu C."/>
            <person name="Tian Q."/>
            <person name="Mei H."/>
            <person name="Zhang T."/>
            <person name="Gao T."/>
            <person name="Zhang H."/>
        </authorList>
    </citation>
    <scope>NUCLEOTIDE SEQUENCE</scope>
    <source>
        <strain evidence="2">KEN8</strain>
    </source>
</reference>
<dbReference type="GO" id="GO:0003677">
    <property type="term" value="F:DNA binding"/>
    <property type="evidence" value="ECO:0007669"/>
    <property type="project" value="UniProtKB-KW"/>
</dbReference>
<evidence type="ECO:0000313" key="2">
    <source>
        <dbReference type="EMBL" id="KAL0397446.1"/>
    </source>
</evidence>
<keyword evidence="2" id="KW-0371">Homeobox</keyword>
<reference evidence="2" key="1">
    <citation type="submission" date="2020-06" db="EMBL/GenBank/DDBJ databases">
        <authorList>
            <person name="Li T."/>
            <person name="Hu X."/>
            <person name="Zhang T."/>
            <person name="Song X."/>
            <person name="Zhang H."/>
            <person name="Dai N."/>
            <person name="Sheng W."/>
            <person name="Hou X."/>
            <person name="Wei L."/>
        </authorList>
    </citation>
    <scope>NUCLEOTIDE SEQUENCE</scope>
    <source>
        <strain evidence="2">KEN8</strain>
        <tissue evidence="2">Leaf</tissue>
    </source>
</reference>
<name>A0AAW2SXJ6_9LAMI</name>
<sequence>MHSKHKASSAGPHEAVESKIRADTYGHVAPAYLYDAPVDGPTTKSLSNMHGDVHVAREHGVEGQAKSMDVYSQPGRQMQFSVSPRNTDFMTHNEVNLHMERKRKSDEARIAREVQAHEKKIQKELEKQDLLRRKRDEAQIGREVQAPEKKIRKELEKQDLLRRKVSTLRERKQKEERRREKEAARQKAAIERATARGIAKGSMELIEDERLELMKLAAASKGLPSIVSLDYDTLQNL</sequence>
<proteinExistence type="predicted"/>